<feature type="signal peptide" evidence="2">
    <location>
        <begin position="1"/>
        <end position="27"/>
    </location>
</feature>
<evidence type="ECO:0000259" key="3">
    <source>
        <dbReference type="Pfam" id="PF20434"/>
    </source>
</evidence>
<feature type="domain" description="BD-FAE-like" evidence="3">
    <location>
        <begin position="54"/>
        <end position="241"/>
    </location>
</feature>
<dbReference type="InterPro" id="IPR049492">
    <property type="entry name" value="BD-FAE-like_dom"/>
</dbReference>
<evidence type="ECO:0000256" key="1">
    <source>
        <dbReference type="ARBA" id="ARBA00022801"/>
    </source>
</evidence>
<keyword evidence="1" id="KW-0378">Hydrolase</keyword>
<dbReference type="GO" id="GO:0016787">
    <property type="term" value="F:hydrolase activity"/>
    <property type="evidence" value="ECO:0007669"/>
    <property type="project" value="UniProtKB-KW"/>
</dbReference>
<evidence type="ECO:0000256" key="2">
    <source>
        <dbReference type="SAM" id="SignalP"/>
    </source>
</evidence>
<name>A0A6M4GWH8_9PROT</name>
<accession>A0A6M4GWH8</accession>
<dbReference type="KEGG" id="uru:DSM104443_02665"/>
<sequence length="287" mass="30773">MTMPTRRAFALLLAVLAAGLAGCSALSALNALTPVSDLEIRRDIAYGDGPRGKLDAYRRRDTPPNAPVIVFFYGGSWDSGERSSYLFAAEALSSRGFVVVVPDYRVYPAVTFPGFLDDAAASVAWTRAHARELGGNPDKLFLMGHSAGAHLAAMIALDPQYLARVGLTPKAVSGFIGLAGPYDFLPLKSPTLKTIFAPEETIARTQPITFASASAPPALLITGDEDTTVSPGNTTRLAQRLREKGASVTEVHYPTENHYTIVGRLAAPFRSGEPLLDEVDRFVRAPR</sequence>
<dbReference type="PANTHER" id="PTHR48081:SF9">
    <property type="entry name" value="CARBOXYLESTERASE"/>
    <property type="match status" value="1"/>
</dbReference>
<dbReference type="AlphaFoldDB" id="A0A6M4GWH8"/>
<dbReference type="Proteomes" id="UP000501534">
    <property type="component" value="Chromosome"/>
</dbReference>
<dbReference type="PANTHER" id="PTHR48081">
    <property type="entry name" value="AB HYDROLASE SUPERFAMILY PROTEIN C4A8.06C"/>
    <property type="match status" value="1"/>
</dbReference>
<dbReference type="EMBL" id="CP053069">
    <property type="protein sequence ID" value="QJR11586.1"/>
    <property type="molecule type" value="Genomic_DNA"/>
</dbReference>
<dbReference type="RefSeq" id="WP_171093041.1">
    <property type="nucleotide sequence ID" value="NZ_CP053069.1"/>
</dbReference>
<reference evidence="4 5" key="1">
    <citation type="submission" date="2020-04" db="EMBL/GenBank/DDBJ databases">
        <title>Usitatibacter rugosus gen. nov., sp. nov. and Usitatibacter palustris sp. nov., novel members of Usitatibacteraceae fam. nov. within the order Nitrosomonadales isolated from soil.</title>
        <authorList>
            <person name="Huber K.J."/>
            <person name="Neumann-Schaal M."/>
            <person name="Geppert A."/>
            <person name="Luckner M."/>
            <person name="Wanner G."/>
            <person name="Overmann J."/>
        </authorList>
    </citation>
    <scope>NUCLEOTIDE SEQUENCE [LARGE SCALE GENOMIC DNA]</scope>
    <source>
        <strain evidence="4 5">0125_3</strain>
    </source>
</reference>
<keyword evidence="2" id="KW-0732">Signal</keyword>
<keyword evidence="5" id="KW-1185">Reference proteome</keyword>
<feature type="chain" id="PRO_5026722927" description="BD-FAE-like domain-containing protein" evidence="2">
    <location>
        <begin position="28"/>
        <end position="287"/>
    </location>
</feature>
<dbReference type="InterPro" id="IPR050300">
    <property type="entry name" value="GDXG_lipolytic_enzyme"/>
</dbReference>
<evidence type="ECO:0000313" key="4">
    <source>
        <dbReference type="EMBL" id="QJR11586.1"/>
    </source>
</evidence>
<dbReference type="Gene3D" id="3.40.50.1820">
    <property type="entry name" value="alpha/beta hydrolase"/>
    <property type="match status" value="1"/>
</dbReference>
<dbReference type="Pfam" id="PF20434">
    <property type="entry name" value="BD-FAE"/>
    <property type="match status" value="1"/>
</dbReference>
<dbReference type="SUPFAM" id="SSF53474">
    <property type="entry name" value="alpha/beta-Hydrolases"/>
    <property type="match status" value="1"/>
</dbReference>
<gene>
    <name evidence="4" type="ORF">DSM104443_02665</name>
</gene>
<dbReference type="PROSITE" id="PS51257">
    <property type="entry name" value="PROKAR_LIPOPROTEIN"/>
    <property type="match status" value="1"/>
</dbReference>
<evidence type="ECO:0000313" key="5">
    <source>
        <dbReference type="Proteomes" id="UP000501534"/>
    </source>
</evidence>
<dbReference type="InterPro" id="IPR029058">
    <property type="entry name" value="AB_hydrolase_fold"/>
</dbReference>
<organism evidence="4 5">
    <name type="scientific">Usitatibacter rugosus</name>
    <dbReference type="NCBI Taxonomy" id="2732067"/>
    <lineage>
        <taxon>Bacteria</taxon>
        <taxon>Pseudomonadati</taxon>
        <taxon>Pseudomonadota</taxon>
        <taxon>Betaproteobacteria</taxon>
        <taxon>Nitrosomonadales</taxon>
        <taxon>Usitatibacteraceae</taxon>
        <taxon>Usitatibacter</taxon>
    </lineage>
</organism>
<proteinExistence type="predicted"/>
<protein>
    <recommendedName>
        <fullName evidence="3">BD-FAE-like domain-containing protein</fullName>
    </recommendedName>
</protein>